<dbReference type="Proteomes" id="UP001187315">
    <property type="component" value="Unassembled WGS sequence"/>
</dbReference>
<dbReference type="AlphaFoldDB" id="A0AA88SXB9"/>
<organism evidence="2 3">
    <name type="scientific">Tachysurus vachellii</name>
    <name type="common">Darkbarbel catfish</name>
    <name type="synonym">Pelteobagrus vachellii</name>
    <dbReference type="NCBI Taxonomy" id="175792"/>
    <lineage>
        <taxon>Eukaryota</taxon>
        <taxon>Metazoa</taxon>
        <taxon>Chordata</taxon>
        <taxon>Craniata</taxon>
        <taxon>Vertebrata</taxon>
        <taxon>Euteleostomi</taxon>
        <taxon>Actinopterygii</taxon>
        <taxon>Neopterygii</taxon>
        <taxon>Teleostei</taxon>
        <taxon>Ostariophysi</taxon>
        <taxon>Siluriformes</taxon>
        <taxon>Bagridae</taxon>
        <taxon>Tachysurus</taxon>
    </lineage>
</organism>
<dbReference type="Gene3D" id="3.90.1720.10">
    <property type="entry name" value="endopeptidase domain like (from Nostoc punctiforme)"/>
    <property type="match status" value="1"/>
</dbReference>
<sequence>MASMGLTALGFAPEGFSTVTDAPRQGDLYMVKCGSSSDGSGLGYYHAGVYCSEEDEEIIHFTNSSLRSSLSLSNSSSGPGIISKVHVKNFLGEYKFAIYRKNEGIPITFREKVRNAMQKKQEYDILDYNCIHFAMELLNVDKQGDAAIAVDLKEKRRYSTQQQVVPEKQRKHIHMKIKVKYNLFYFTLNIKCFSVHIVL</sequence>
<dbReference type="PROSITE" id="PS51934">
    <property type="entry name" value="LRAT"/>
    <property type="match status" value="1"/>
</dbReference>
<evidence type="ECO:0000313" key="2">
    <source>
        <dbReference type="EMBL" id="KAK2855167.1"/>
    </source>
</evidence>
<comment type="caution">
    <text evidence="2">The sequence shown here is derived from an EMBL/GenBank/DDBJ whole genome shotgun (WGS) entry which is preliminary data.</text>
</comment>
<gene>
    <name evidence="2" type="ORF">Q7C36_007036</name>
</gene>
<dbReference type="InterPro" id="IPR007053">
    <property type="entry name" value="LRAT_dom"/>
</dbReference>
<evidence type="ECO:0000313" key="3">
    <source>
        <dbReference type="Proteomes" id="UP001187315"/>
    </source>
</evidence>
<evidence type="ECO:0000259" key="1">
    <source>
        <dbReference type="PROSITE" id="PS51934"/>
    </source>
</evidence>
<dbReference type="Pfam" id="PF04970">
    <property type="entry name" value="LRAT"/>
    <property type="match status" value="1"/>
</dbReference>
<feature type="domain" description="LRAT" evidence="1">
    <location>
        <begin position="36"/>
        <end position="146"/>
    </location>
</feature>
<protein>
    <recommendedName>
        <fullName evidence="1">LRAT domain-containing protein</fullName>
    </recommendedName>
</protein>
<keyword evidence="3" id="KW-1185">Reference proteome</keyword>
<proteinExistence type="predicted"/>
<name>A0AA88SXB9_TACVA</name>
<reference evidence="2" key="1">
    <citation type="submission" date="2023-08" db="EMBL/GenBank/DDBJ databases">
        <title>Pelteobagrus vachellii genome.</title>
        <authorList>
            <person name="Liu H."/>
        </authorList>
    </citation>
    <scope>NUCLEOTIDE SEQUENCE</scope>
    <source>
        <strain evidence="2">PRFRI_2022a</strain>
        <tissue evidence="2">Muscle</tissue>
    </source>
</reference>
<dbReference type="EMBL" id="JAVHJS010000006">
    <property type="protein sequence ID" value="KAK2855167.1"/>
    <property type="molecule type" value="Genomic_DNA"/>
</dbReference>
<accession>A0AA88SXB9</accession>